<feature type="compositionally biased region" description="Low complexity" evidence="6">
    <location>
        <begin position="679"/>
        <end position="697"/>
    </location>
</feature>
<comment type="caution">
    <text evidence="8">The sequence shown here is derived from an EMBL/GenBank/DDBJ whole genome shotgun (WGS) entry which is preliminary data.</text>
</comment>
<dbReference type="InterPro" id="IPR006597">
    <property type="entry name" value="Sel1-like"/>
</dbReference>
<name>K0SPQ7_THAOC</name>
<dbReference type="GO" id="GO:0008270">
    <property type="term" value="F:zinc ion binding"/>
    <property type="evidence" value="ECO:0007669"/>
    <property type="project" value="UniProtKB-KW"/>
</dbReference>
<feature type="compositionally biased region" description="Low complexity" evidence="6">
    <location>
        <begin position="726"/>
        <end position="740"/>
    </location>
</feature>
<gene>
    <name evidence="8" type="ORF">THAOC_10563</name>
</gene>
<dbReference type="SMART" id="SM00671">
    <property type="entry name" value="SEL1"/>
    <property type="match status" value="3"/>
</dbReference>
<feature type="region of interest" description="Disordered" evidence="6">
    <location>
        <begin position="664"/>
        <end position="817"/>
    </location>
</feature>
<feature type="region of interest" description="Disordered" evidence="6">
    <location>
        <begin position="554"/>
        <end position="617"/>
    </location>
</feature>
<dbReference type="PANTHER" id="PTHR11102">
    <property type="entry name" value="SEL-1-LIKE PROTEIN"/>
    <property type="match status" value="1"/>
</dbReference>
<organism evidence="8 9">
    <name type="scientific">Thalassiosira oceanica</name>
    <name type="common">Marine diatom</name>
    <dbReference type="NCBI Taxonomy" id="159749"/>
    <lineage>
        <taxon>Eukaryota</taxon>
        <taxon>Sar</taxon>
        <taxon>Stramenopiles</taxon>
        <taxon>Ochrophyta</taxon>
        <taxon>Bacillariophyta</taxon>
        <taxon>Coscinodiscophyceae</taxon>
        <taxon>Thalassiosirophycidae</taxon>
        <taxon>Thalassiosirales</taxon>
        <taxon>Thalassiosiraceae</taxon>
        <taxon>Thalassiosira</taxon>
    </lineage>
</organism>
<dbReference type="PROSITE" id="PS50865">
    <property type="entry name" value="ZF_MYND_2"/>
    <property type="match status" value="1"/>
</dbReference>
<dbReference type="SUPFAM" id="SSF144232">
    <property type="entry name" value="HIT/MYND zinc finger-like"/>
    <property type="match status" value="1"/>
</dbReference>
<dbReference type="AlphaFoldDB" id="K0SPQ7"/>
<dbReference type="PANTHER" id="PTHR11102:SF160">
    <property type="entry name" value="ERAD-ASSOCIATED E3 UBIQUITIN-PROTEIN LIGASE COMPONENT HRD3"/>
    <property type="match status" value="1"/>
</dbReference>
<evidence type="ECO:0000313" key="9">
    <source>
        <dbReference type="Proteomes" id="UP000266841"/>
    </source>
</evidence>
<dbReference type="InterPro" id="IPR011990">
    <property type="entry name" value="TPR-like_helical_dom_sf"/>
</dbReference>
<dbReference type="InterPro" id="IPR002893">
    <property type="entry name" value="Znf_MYND"/>
</dbReference>
<evidence type="ECO:0000256" key="6">
    <source>
        <dbReference type="SAM" id="MobiDB-lite"/>
    </source>
</evidence>
<dbReference type="EMBL" id="AGNL01011643">
    <property type="protein sequence ID" value="EJK68273.1"/>
    <property type="molecule type" value="Genomic_DNA"/>
</dbReference>
<feature type="domain" description="MYND-type" evidence="7">
    <location>
        <begin position="15"/>
        <end position="56"/>
    </location>
</feature>
<keyword evidence="3" id="KW-0862">Zinc</keyword>
<dbReference type="InterPro" id="IPR050767">
    <property type="entry name" value="Sel1_AlgK"/>
</dbReference>
<evidence type="ECO:0000259" key="7">
    <source>
        <dbReference type="PROSITE" id="PS50865"/>
    </source>
</evidence>
<protein>
    <recommendedName>
        <fullName evidence="7">MYND-type domain-containing protein</fullName>
    </recommendedName>
</protein>
<evidence type="ECO:0000256" key="5">
    <source>
        <dbReference type="PROSITE-ProRule" id="PRU00134"/>
    </source>
</evidence>
<sequence>MATSCVPVATAAGACANCGREGGDGVKLKNCTACLLVKYCGVDCQKAHRKQHKKACTERAAELKDERLYGQGHERPERDFCPICTLPVQLPTEEHACVDPCCMKQVCNGCALASMKMGINGRCEFCRTPRAKNDAESLARIQARVGKNDPDAISYLGDQYSHGRLGLEKDAARAVELWTEAAKLGSAEACFQLGVAYSNGDGVEQDVKWGVWYYEKAAMLGDPVARHNLGCYECELGRYDRAVRHLLISAAMGDENSLEDIKKLFKEGHATKSQYAEALKGYRDATEEMKSPDREAFDQGTQLYEKAAMLGNSSARQNLGYYECERGRYDRGVRHLLISAKMGQAVSIENIKKMFKGGHATKSQYAEALKGYHDAVEEMKSPVIEKKPRHLPFGHQLTPVRCAGGVHGEGLGSGARGRTAKDVHITCDAATERLIAGEGGRGRRADGVRPPFGGRQLCAVHPVLSGNCIRVAEGTPQIVGAVPLAEAQPNHLPRSVGAAIGRATHAPTPTSARTSPAGPRTMSPVGFEHVEPAGALLPARALLPREVDLDGTPREREVHGHEAPGAAQSPSSIVPASLRWSSSPRGSGDRHRPPSSRATCSRGPERALLPASTGGAPRAETLLLRSPGEHRVELAQHRVDAGSRSPSSPIGPTDAAVPLDLLLDGDSTESSRPPPPVLGVPRLVSSSSTPLTPLSVLNDRGSLSRAKGHPQPLSPLPAPSNSTTDPLAARRSASSPAVPSRESRPAENTPPRVTSFLSAARTPPRSRRRPTPRSAGPPTPTPTSIQTSSAGSTDEAPPSALRSSRRAPTTRVLLPEK</sequence>
<dbReference type="Pfam" id="PF08238">
    <property type="entry name" value="Sel1"/>
    <property type="match status" value="3"/>
</dbReference>
<dbReference type="OrthoDB" id="2384430at2759"/>
<feature type="region of interest" description="Disordered" evidence="6">
    <location>
        <begin position="638"/>
        <end position="657"/>
    </location>
</feature>
<reference evidence="8 9" key="1">
    <citation type="journal article" date="2012" name="Genome Biol.">
        <title>Genome and low-iron response of an oceanic diatom adapted to chronic iron limitation.</title>
        <authorList>
            <person name="Lommer M."/>
            <person name="Specht M."/>
            <person name="Roy A.S."/>
            <person name="Kraemer L."/>
            <person name="Andreson R."/>
            <person name="Gutowska M.A."/>
            <person name="Wolf J."/>
            <person name="Bergner S.V."/>
            <person name="Schilhabel M.B."/>
            <person name="Klostermeier U.C."/>
            <person name="Beiko R.G."/>
            <person name="Rosenstiel P."/>
            <person name="Hippler M."/>
            <person name="Laroche J."/>
        </authorList>
    </citation>
    <scope>NUCLEOTIDE SEQUENCE [LARGE SCALE GENOMIC DNA]</scope>
    <source>
        <strain evidence="8 9">CCMP1005</strain>
    </source>
</reference>
<dbReference type="PROSITE" id="PS01360">
    <property type="entry name" value="ZF_MYND_1"/>
    <property type="match status" value="1"/>
</dbReference>
<evidence type="ECO:0000313" key="8">
    <source>
        <dbReference type="EMBL" id="EJK68273.1"/>
    </source>
</evidence>
<evidence type="ECO:0000256" key="2">
    <source>
        <dbReference type="ARBA" id="ARBA00022771"/>
    </source>
</evidence>
<dbReference type="Gene3D" id="6.10.140.2220">
    <property type="match status" value="1"/>
</dbReference>
<proteinExistence type="inferred from homology"/>
<dbReference type="Pfam" id="PF01753">
    <property type="entry name" value="zf-MYND"/>
    <property type="match status" value="1"/>
</dbReference>
<evidence type="ECO:0000256" key="3">
    <source>
        <dbReference type="ARBA" id="ARBA00022833"/>
    </source>
</evidence>
<evidence type="ECO:0000256" key="4">
    <source>
        <dbReference type="ARBA" id="ARBA00038101"/>
    </source>
</evidence>
<dbReference type="Gene3D" id="1.25.40.10">
    <property type="entry name" value="Tetratricopeptide repeat domain"/>
    <property type="match status" value="2"/>
</dbReference>
<evidence type="ECO:0000256" key="1">
    <source>
        <dbReference type="ARBA" id="ARBA00022723"/>
    </source>
</evidence>
<comment type="similarity">
    <text evidence="4">Belongs to the sel-1 family.</text>
</comment>
<keyword evidence="1" id="KW-0479">Metal-binding</keyword>
<keyword evidence="2 5" id="KW-0863">Zinc-finger</keyword>
<accession>K0SPQ7</accession>
<dbReference type="SUPFAM" id="SSF81901">
    <property type="entry name" value="HCP-like"/>
    <property type="match status" value="2"/>
</dbReference>
<keyword evidence="9" id="KW-1185">Reference proteome</keyword>
<dbReference type="Proteomes" id="UP000266841">
    <property type="component" value="Unassembled WGS sequence"/>
</dbReference>
<feature type="compositionally biased region" description="Polar residues" evidence="6">
    <location>
        <begin position="568"/>
        <end position="585"/>
    </location>
</feature>
<feature type="region of interest" description="Disordered" evidence="6">
    <location>
        <begin position="504"/>
        <end position="526"/>
    </location>
</feature>